<dbReference type="GO" id="GO:0005978">
    <property type="term" value="P:glycogen biosynthetic process"/>
    <property type="evidence" value="ECO:0007669"/>
    <property type="project" value="UniProtKB-UniRule"/>
</dbReference>
<evidence type="ECO:0000256" key="4">
    <source>
        <dbReference type="ARBA" id="ARBA00009000"/>
    </source>
</evidence>
<dbReference type="PANTHER" id="PTHR43651:SF3">
    <property type="entry name" value="1,4-ALPHA-GLUCAN-BRANCHING ENZYME"/>
    <property type="match status" value="1"/>
</dbReference>
<reference evidence="13" key="1">
    <citation type="submission" date="2022-06" db="EMBL/GenBank/DDBJ databases">
        <title>Gracilimonas sp. CAU 1638 isolated from sea sediment.</title>
        <authorList>
            <person name="Kim W."/>
        </authorList>
    </citation>
    <scope>NUCLEOTIDE SEQUENCE</scope>
    <source>
        <strain evidence="13">CAU 1638</strain>
    </source>
</reference>
<comment type="caution">
    <text evidence="13">The sequence shown here is derived from an EMBL/GenBank/DDBJ whole genome shotgun (WGS) entry which is preliminary data.</text>
</comment>
<keyword evidence="8 10" id="KW-0320">Glycogen biosynthesis</keyword>
<dbReference type="PIRSF" id="PIRSF000463">
    <property type="entry name" value="GlgB"/>
    <property type="match status" value="1"/>
</dbReference>
<dbReference type="SUPFAM" id="SSF51011">
    <property type="entry name" value="Glycosyl hydrolase domain"/>
    <property type="match status" value="1"/>
</dbReference>
<evidence type="ECO:0000256" key="6">
    <source>
        <dbReference type="ARBA" id="ARBA00022676"/>
    </source>
</evidence>
<dbReference type="RefSeq" id="WP_255134228.1">
    <property type="nucleotide sequence ID" value="NZ_JANDBC010000001.1"/>
</dbReference>
<feature type="active site" description="Nucleophile" evidence="10 11">
    <location>
        <position position="413"/>
    </location>
</feature>
<evidence type="ECO:0000256" key="11">
    <source>
        <dbReference type="PIRSR" id="PIRSR000463-1"/>
    </source>
</evidence>
<dbReference type="GO" id="GO:0004553">
    <property type="term" value="F:hydrolase activity, hydrolyzing O-glycosyl compounds"/>
    <property type="evidence" value="ECO:0007669"/>
    <property type="project" value="InterPro"/>
</dbReference>
<dbReference type="Pfam" id="PF02806">
    <property type="entry name" value="Alpha-amylase_C"/>
    <property type="match status" value="1"/>
</dbReference>
<dbReference type="InterPro" id="IPR006047">
    <property type="entry name" value="GH13_cat_dom"/>
</dbReference>
<evidence type="ECO:0000313" key="14">
    <source>
        <dbReference type="Proteomes" id="UP001139125"/>
    </source>
</evidence>
<comment type="catalytic activity">
    <reaction evidence="1 10">
        <text>Transfers a segment of a (1-&gt;4)-alpha-D-glucan chain to a primary hydroxy group in a similar glucan chain.</text>
        <dbReference type="EC" id="2.4.1.18"/>
    </reaction>
</comment>
<name>A0A9X2L2Y8_9BACT</name>
<dbReference type="FunFam" id="3.20.20.80:FF:000003">
    <property type="entry name" value="1,4-alpha-glucan branching enzyme GlgB"/>
    <property type="match status" value="1"/>
</dbReference>
<dbReference type="Gene3D" id="3.20.20.80">
    <property type="entry name" value="Glycosidases"/>
    <property type="match status" value="1"/>
</dbReference>
<dbReference type="GO" id="GO:0043169">
    <property type="term" value="F:cation binding"/>
    <property type="evidence" value="ECO:0007669"/>
    <property type="project" value="InterPro"/>
</dbReference>
<dbReference type="GO" id="GO:0005829">
    <property type="term" value="C:cytosol"/>
    <property type="evidence" value="ECO:0007669"/>
    <property type="project" value="TreeGrafter"/>
</dbReference>
<evidence type="ECO:0000256" key="1">
    <source>
        <dbReference type="ARBA" id="ARBA00000826"/>
    </source>
</evidence>
<comment type="function">
    <text evidence="2 10">Catalyzes the formation of the alpha-1,6-glucosidic linkages in glycogen by scission of a 1,4-alpha-linked oligosaccharide from growing alpha-1,4-glucan chains and the subsequent attachment of the oligosaccharide to the alpha-1,6 position.</text>
</comment>
<keyword evidence="6 10" id="KW-0328">Glycosyltransferase</keyword>
<evidence type="ECO:0000256" key="2">
    <source>
        <dbReference type="ARBA" id="ARBA00002953"/>
    </source>
</evidence>
<dbReference type="InterPro" id="IPR006048">
    <property type="entry name" value="A-amylase/branching_C"/>
</dbReference>
<dbReference type="Pfam" id="PF22019">
    <property type="entry name" value="GlgB_N"/>
    <property type="match status" value="1"/>
</dbReference>
<dbReference type="InterPro" id="IPR017853">
    <property type="entry name" value="GH"/>
</dbReference>
<evidence type="ECO:0000256" key="5">
    <source>
        <dbReference type="ARBA" id="ARBA00022600"/>
    </source>
</evidence>
<dbReference type="InterPro" id="IPR006407">
    <property type="entry name" value="GlgB"/>
</dbReference>
<comment type="similarity">
    <text evidence="4 10">Belongs to the glycosyl hydrolase 13 family. GlgB subfamily.</text>
</comment>
<dbReference type="NCBIfam" id="NF003811">
    <property type="entry name" value="PRK05402.1"/>
    <property type="match status" value="1"/>
</dbReference>
<dbReference type="InterPro" id="IPR014756">
    <property type="entry name" value="Ig_E-set"/>
</dbReference>
<dbReference type="HAMAP" id="MF_00685">
    <property type="entry name" value="GlgB"/>
    <property type="match status" value="1"/>
</dbReference>
<dbReference type="PANTHER" id="PTHR43651">
    <property type="entry name" value="1,4-ALPHA-GLUCAN-BRANCHING ENZYME"/>
    <property type="match status" value="1"/>
</dbReference>
<dbReference type="GO" id="GO:0003844">
    <property type="term" value="F:1,4-alpha-glucan branching enzyme activity"/>
    <property type="evidence" value="ECO:0007669"/>
    <property type="project" value="UniProtKB-UniRule"/>
</dbReference>
<dbReference type="Gene3D" id="2.60.40.10">
    <property type="entry name" value="Immunoglobulins"/>
    <property type="match status" value="2"/>
</dbReference>
<sequence>MGSTLTKEIIASISDGSHGDPFSVLGLHEADIDGRTKLVLRAFRPEAKSATIIIGKKKYEMDRISDKGLFERVFARRKNKFNYELEIVPHKGKKFTITDAYQFDSLISDFDLQLWGEGNHHQAYEFMGAHQRTIEGVDGTHFVVTAPSADRVSVIGEFNGWDGRVHRMRKFHDQGIWEIFIPHVTEGDYYKYEIKTPVQDPPLKKSDPFAFYSELRPGTASIVTDIDSYSWSDEKWLKSRQEKQAPNQPITIYEMHIGSWKRKVGEDPDFLSYRETADQLVPYLKDLGYTHVELLPVAEHPYDPSWGYQITGYYAPTSRFGTPEDFMYLVDLCHQNDIGVIIDWVPAHFAKDDHGLRRFDGTGLFEHDDPRKGEHKDWGTCIFNYGRTEVQNFLISNAIYWCEKFHIDGFRVDAVASMLYLDYSRDEGEWVPNQYGGRENIEAIDFLRNFNDSVHHHFPGVITFAEESTSWGGVSRPTETGGLGFDFKWNMGWMNDTLSYIEKDPIFRKYHQDQLTFSLIYAFSEHFTLPFSHDEVVHMKQSMLAKMPGDDWQKFANLRLIYLYMYTHPGKNLLFMGCEFAQWAEWSESRSLDWHLLEWEKHQGVQLLIKDLNGINKEEKALHEVDFDWRGFEWIDISDADNSIISFVRRAKDPENFVVVILNFTPTVHYGYKIGVPHAGEYEVLINSDSEFYGGSNAGDNKIHAEWGDWHNQKANISITIPPLAGVILKPKS</sequence>
<dbReference type="CDD" id="cd02855">
    <property type="entry name" value="E_set_GBE_prok_N"/>
    <property type="match status" value="1"/>
</dbReference>
<accession>A0A9X2L2Y8</accession>
<evidence type="ECO:0000259" key="12">
    <source>
        <dbReference type="SMART" id="SM00642"/>
    </source>
</evidence>
<evidence type="ECO:0000256" key="9">
    <source>
        <dbReference type="ARBA" id="ARBA00023277"/>
    </source>
</evidence>
<dbReference type="SUPFAM" id="SSF81296">
    <property type="entry name" value="E set domains"/>
    <property type="match status" value="2"/>
</dbReference>
<evidence type="ECO:0000256" key="7">
    <source>
        <dbReference type="ARBA" id="ARBA00022679"/>
    </source>
</evidence>
<evidence type="ECO:0000313" key="13">
    <source>
        <dbReference type="EMBL" id="MCP9291361.1"/>
    </source>
</evidence>
<feature type="domain" description="Glycosyl hydrolase family 13 catalytic" evidence="12">
    <location>
        <begin position="254"/>
        <end position="616"/>
    </location>
</feature>
<dbReference type="InterPro" id="IPR054169">
    <property type="entry name" value="GlgB_N"/>
</dbReference>
<dbReference type="InterPro" id="IPR013783">
    <property type="entry name" value="Ig-like_fold"/>
</dbReference>
<dbReference type="NCBIfam" id="TIGR01515">
    <property type="entry name" value="branching_enzym"/>
    <property type="match status" value="1"/>
</dbReference>
<evidence type="ECO:0000256" key="8">
    <source>
        <dbReference type="ARBA" id="ARBA00023056"/>
    </source>
</evidence>
<dbReference type="InterPro" id="IPR013780">
    <property type="entry name" value="Glyco_hydro_b"/>
</dbReference>
<dbReference type="CDD" id="cd11322">
    <property type="entry name" value="AmyAc_Glg_BE"/>
    <property type="match status" value="1"/>
</dbReference>
<dbReference type="SUPFAM" id="SSF51445">
    <property type="entry name" value="(Trans)glycosidases"/>
    <property type="match status" value="1"/>
</dbReference>
<feature type="active site" description="Proton donor" evidence="10 11">
    <location>
        <position position="466"/>
    </location>
</feature>
<gene>
    <name evidence="10 13" type="primary">glgB</name>
    <name evidence="13" type="ORF">NM125_07175</name>
</gene>
<keyword evidence="7 10" id="KW-0808">Transferase</keyword>
<dbReference type="InterPro" id="IPR037439">
    <property type="entry name" value="Branching_enzy"/>
</dbReference>
<dbReference type="FunFam" id="2.60.40.1180:FF:000002">
    <property type="entry name" value="1,4-alpha-glucan branching enzyme GlgB"/>
    <property type="match status" value="1"/>
</dbReference>
<dbReference type="SMART" id="SM00642">
    <property type="entry name" value="Aamy"/>
    <property type="match status" value="1"/>
</dbReference>
<keyword evidence="5 10" id="KW-0321">Glycogen metabolism</keyword>
<dbReference type="Pfam" id="PF02922">
    <property type="entry name" value="CBM_48"/>
    <property type="match status" value="1"/>
</dbReference>
<dbReference type="Gene3D" id="2.60.40.1180">
    <property type="entry name" value="Golgi alpha-mannosidase II"/>
    <property type="match status" value="1"/>
</dbReference>
<evidence type="ECO:0000256" key="3">
    <source>
        <dbReference type="ARBA" id="ARBA00004964"/>
    </source>
</evidence>
<dbReference type="NCBIfam" id="NF008967">
    <property type="entry name" value="PRK12313.1"/>
    <property type="match status" value="1"/>
</dbReference>
<comment type="subunit">
    <text evidence="10">Monomer.</text>
</comment>
<dbReference type="InterPro" id="IPR004193">
    <property type="entry name" value="Glyco_hydro_13_N"/>
</dbReference>
<keyword evidence="9 10" id="KW-0119">Carbohydrate metabolism</keyword>
<dbReference type="Pfam" id="PF00128">
    <property type="entry name" value="Alpha-amylase"/>
    <property type="match status" value="1"/>
</dbReference>
<dbReference type="EC" id="2.4.1.18" evidence="10"/>
<dbReference type="AlphaFoldDB" id="A0A9X2L2Y8"/>
<dbReference type="FunFam" id="2.60.40.10:FF:000169">
    <property type="entry name" value="1,4-alpha-glucan branching enzyme GlgB"/>
    <property type="match status" value="1"/>
</dbReference>
<comment type="pathway">
    <text evidence="3 10">Glycan biosynthesis; glycogen biosynthesis.</text>
</comment>
<keyword evidence="14" id="KW-1185">Reference proteome</keyword>
<organism evidence="13 14">
    <name type="scientific">Gracilimonas sediminicola</name>
    <dbReference type="NCBI Taxonomy" id="2952158"/>
    <lineage>
        <taxon>Bacteria</taxon>
        <taxon>Pseudomonadati</taxon>
        <taxon>Balneolota</taxon>
        <taxon>Balneolia</taxon>
        <taxon>Balneolales</taxon>
        <taxon>Balneolaceae</taxon>
        <taxon>Gracilimonas</taxon>
    </lineage>
</organism>
<dbReference type="EMBL" id="JANDBC010000001">
    <property type="protein sequence ID" value="MCP9291361.1"/>
    <property type="molecule type" value="Genomic_DNA"/>
</dbReference>
<protein>
    <recommendedName>
        <fullName evidence="10">1,4-alpha-glucan branching enzyme GlgB</fullName>
        <ecNumber evidence="10">2.4.1.18</ecNumber>
    </recommendedName>
    <alternativeName>
        <fullName evidence="10">1,4-alpha-D-glucan:1,4-alpha-D-glucan 6-glucosyl-transferase</fullName>
    </alternativeName>
    <alternativeName>
        <fullName evidence="10">Alpha-(1-&gt;4)-glucan branching enzyme</fullName>
    </alternativeName>
    <alternativeName>
        <fullName evidence="10">Glycogen branching enzyme</fullName>
        <shortName evidence="10">BE</shortName>
    </alternativeName>
</protein>
<dbReference type="Proteomes" id="UP001139125">
    <property type="component" value="Unassembled WGS sequence"/>
</dbReference>
<proteinExistence type="inferred from homology"/>
<evidence type="ECO:0000256" key="10">
    <source>
        <dbReference type="HAMAP-Rule" id="MF_00685"/>
    </source>
</evidence>
<dbReference type="InterPro" id="IPR044143">
    <property type="entry name" value="GlgB_N_E_set_prok"/>
</dbReference>